<reference evidence="2" key="2">
    <citation type="submission" date="2022-06" db="UniProtKB">
        <authorList>
            <consortium name="EnsemblMetazoa"/>
        </authorList>
    </citation>
    <scope>IDENTIFICATION</scope>
    <source>
        <strain evidence="2">PS312</strain>
    </source>
</reference>
<accession>A0A8R1Z103</accession>
<sequence>MLRSFALLFSSTLAPASSQFEYEELCEYDLDPILELADEALPGVFSQFSLNEMLSTNKLLSFGAKDATTGQLLGFVSVAPNAKRYLMPEQREGDVGRLLKYYGKAALINVIFVRKSHRNRPRSHRARCGGAENAQKAGLSAPHHVPLRQHCRRRCLPSHGIRALFHRAGGPLPAVGLRAVQRDVRSCHEENVGFAHPRVYGSILMDDWTRLQPTLPSPSWLHLRSTVIFISALCRSFIYR</sequence>
<organism evidence="2 3">
    <name type="scientific">Pristionchus pacificus</name>
    <name type="common">Parasitic nematode worm</name>
    <dbReference type="NCBI Taxonomy" id="54126"/>
    <lineage>
        <taxon>Eukaryota</taxon>
        <taxon>Metazoa</taxon>
        <taxon>Ecdysozoa</taxon>
        <taxon>Nematoda</taxon>
        <taxon>Chromadorea</taxon>
        <taxon>Rhabditida</taxon>
        <taxon>Rhabditina</taxon>
        <taxon>Diplogasteromorpha</taxon>
        <taxon>Diplogasteroidea</taxon>
        <taxon>Neodiplogasteridae</taxon>
        <taxon>Pristionchus</taxon>
    </lineage>
</organism>
<dbReference type="Proteomes" id="UP000005239">
    <property type="component" value="Unassembled WGS sequence"/>
</dbReference>
<proteinExistence type="predicted"/>
<dbReference type="AlphaFoldDB" id="A0A8R1Z103"/>
<reference evidence="3" key="1">
    <citation type="journal article" date="2008" name="Nat. Genet.">
        <title>The Pristionchus pacificus genome provides a unique perspective on nematode lifestyle and parasitism.</title>
        <authorList>
            <person name="Dieterich C."/>
            <person name="Clifton S.W."/>
            <person name="Schuster L.N."/>
            <person name="Chinwalla A."/>
            <person name="Delehaunty K."/>
            <person name="Dinkelacker I."/>
            <person name="Fulton L."/>
            <person name="Fulton R."/>
            <person name="Godfrey J."/>
            <person name="Minx P."/>
            <person name="Mitreva M."/>
            <person name="Roeseler W."/>
            <person name="Tian H."/>
            <person name="Witte H."/>
            <person name="Yang S.P."/>
            <person name="Wilson R.K."/>
            <person name="Sommer R.J."/>
        </authorList>
    </citation>
    <scope>NUCLEOTIDE SEQUENCE [LARGE SCALE GENOMIC DNA]</scope>
    <source>
        <strain evidence="3">PS312</strain>
    </source>
</reference>
<evidence type="ECO:0000313" key="2">
    <source>
        <dbReference type="EnsemblMetazoa" id="PPA38337.1"/>
    </source>
</evidence>
<feature type="chain" id="PRO_5045860747" evidence="1">
    <location>
        <begin position="19"/>
        <end position="240"/>
    </location>
</feature>
<feature type="signal peptide" evidence="1">
    <location>
        <begin position="1"/>
        <end position="18"/>
    </location>
</feature>
<dbReference type="InterPro" id="IPR016181">
    <property type="entry name" value="Acyl_CoA_acyltransferase"/>
</dbReference>
<name>A0A8R1Z103_PRIPA</name>
<keyword evidence="1" id="KW-0732">Signal</keyword>
<evidence type="ECO:0000313" key="3">
    <source>
        <dbReference type="Proteomes" id="UP000005239"/>
    </source>
</evidence>
<keyword evidence="3" id="KW-1185">Reference proteome</keyword>
<dbReference type="SUPFAM" id="SSF55729">
    <property type="entry name" value="Acyl-CoA N-acyltransferases (Nat)"/>
    <property type="match status" value="1"/>
</dbReference>
<protein>
    <submittedName>
        <fullName evidence="2">Uncharacterized protein</fullName>
    </submittedName>
</protein>
<gene>
    <name evidence="2" type="primary">WBGene00276706</name>
</gene>
<dbReference type="EnsemblMetazoa" id="PPA38337.1">
    <property type="protein sequence ID" value="PPA38337.1"/>
    <property type="gene ID" value="WBGene00276706"/>
</dbReference>
<evidence type="ECO:0000256" key="1">
    <source>
        <dbReference type="SAM" id="SignalP"/>
    </source>
</evidence>